<dbReference type="GO" id="GO:0008270">
    <property type="term" value="F:zinc ion binding"/>
    <property type="evidence" value="ECO:0007669"/>
    <property type="project" value="UniProtKB-KW"/>
</dbReference>
<dbReference type="EMBL" id="VCGU01000003">
    <property type="protein sequence ID" value="TRY78164.1"/>
    <property type="molecule type" value="Genomic_DNA"/>
</dbReference>
<dbReference type="Pfam" id="PF00382">
    <property type="entry name" value="TFIIB"/>
    <property type="match status" value="2"/>
</dbReference>
<dbReference type="GO" id="GO:0000126">
    <property type="term" value="C:transcription factor TFIIIB complex"/>
    <property type="evidence" value="ECO:0007669"/>
    <property type="project" value="TreeGrafter"/>
</dbReference>
<dbReference type="AlphaFoldDB" id="A0A553PKF5"/>
<evidence type="ECO:0000259" key="15">
    <source>
        <dbReference type="PROSITE" id="PS51134"/>
    </source>
</evidence>
<keyword evidence="6" id="KW-0862">Zinc</keyword>
<dbReference type="PANTHER" id="PTHR11618">
    <property type="entry name" value="TRANSCRIPTION INITIATION FACTOR IIB-RELATED"/>
    <property type="match status" value="1"/>
</dbReference>
<feature type="coiled-coil region" evidence="13">
    <location>
        <begin position="335"/>
        <end position="362"/>
    </location>
</feature>
<dbReference type="STRING" id="6832.A0A553PKF5"/>
<comment type="caution">
    <text evidence="16">The sequence shown here is derived from an EMBL/GenBank/DDBJ whole genome shotgun (WGS) entry which is preliminary data.</text>
</comment>
<feature type="compositionally biased region" description="Polar residues" evidence="14">
    <location>
        <begin position="385"/>
        <end position="394"/>
    </location>
</feature>
<evidence type="ECO:0000256" key="10">
    <source>
        <dbReference type="ARBA" id="ARBA00023242"/>
    </source>
</evidence>
<dbReference type="InterPro" id="IPR013150">
    <property type="entry name" value="TFIIB_cyclin"/>
</dbReference>
<dbReference type="InterPro" id="IPR013137">
    <property type="entry name" value="Znf_TFIIB"/>
</dbReference>
<dbReference type="Proteomes" id="UP000318571">
    <property type="component" value="Chromosome 11"/>
</dbReference>
<feature type="compositionally biased region" description="Basic and acidic residues" evidence="14">
    <location>
        <begin position="476"/>
        <end position="486"/>
    </location>
</feature>
<feature type="compositionally biased region" description="Acidic residues" evidence="14">
    <location>
        <begin position="769"/>
        <end position="782"/>
    </location>
</feature>
<keyword evidence="9" id="KW-0804">Transcription</keyword>
<gene>
    <name evidence="16" type="ORF">TCAL_07573</name>
</gene>
<feature type="compositionally biased region" description="Low complexity" evidence="14">
    <location>
        <begin position="461"/>
        <end position="475"/>
    </location>
</feature>
<dbReference type="InterPro" id="IPR000812">
    <property type="entry name" value="TFIIB"/>
</dbReference>
<feature type="region of interest" description="Disordered" evidence="14">
    <location>
        <begin position="1"/>
        <end position="33"/>
    </location>
</feature>
<evidence type="ECO:0000256" key="2">
    <source>
        <dbReference type="ARBA" id="ARBA00010857"/>
    </source>
</evidence>
<dbReference type="FunFam" id="1.10.472.10:FF:000002">
    <property type="entry name" value="Transcription factor IIIB 90 kDa subunit"/>
    <property type="match status" value="1"/>
</dbReference>
<feature type="compositionally biased region" description="Acidic residues" evidence="14">
    <location>
        <begin position="609"/>
        <end position="618"/>
    </location>
</feature>
<dbReference type="GO" id="GO:0000995">
    <property type="term" value="F:RNA polymerase III general transcription initiation factor activity"/>
    <property type="evidence" value="ECO:0007669"/>
    <property type="project" value="TreeGrafter"/>
</dbReference>
<keyword evidence="8" id="KW-0010">Activator</keyword>
<keyword evidence="4" id="KW-0677">Repeat</keyword>
<organism evidence="16 17">
    <name type="scientific">Tigriopus californicus</name>
    <name type="common">Marine copepod</name>
    <dbReference type="NCBI Taxonomy" id="6832"/>
    <lineage>
        <taxon>Eukaryota</taxon>
        <taxon>Metazoa</taxon>
        <taxon>Ecdysozoa</taxon>
        <taxon>Arthropoda</taxon>
        <taxon>Crustacea</taxon>
        <taxon>Multicrustacea</taxon>
        <taxon>Hexanauplia</taxon>
        <taxon>Copepoda</taxon>
        <taxon>Harpacticoida</taxon>
        <taxon>Harpacticidae</taxon>
        <taxon>Tigriopus</taxon>
    </lineage>
</organism>
<comment type="subcellular location">
    <subcellularLocation>
        <location evidence="1">Nucleus</location>
    </subcellularLocation>
</comment>
<feature type="region of interest" description="Disordered" evidence="14">
    <location>
        <begin position="599"/>
        <end position="782"/>
    </location>
</feature>
<feature type="compositionally biased region" description="Basic and acidic residues" evidence="14">
    <location>
        <begin position="706"/>
        <end position="715"/>
    </location>
</feature>
<keyword evidence="17" id="KW-1185">Reference proteome</keyword>
<dbReference type="PANTHER" id="PTHR11618:SF4">
    <property type="entry name" value="TRANSCRIPTION FACTOR IIIB 90 KDA SUBUNIT"/>
    <property type="match status" value="1"/>
</dbReference>
<dbReference type="CDD" id="cd20554">
    <property type="entry name" value="CYCLIN_TFIIIB90_rpt2"/>
    <property type="match status" value="1"/>
</dbReference>
<accession>A0A553PKF5</accession>
<keyword evidence="13" id="KW-0175">Coiled coil</keyword>
<dbReference type="FunFam" id="2.20.25.10:FF:000012">
    <property type="entry name" value="Putative transcription factor IIIB 90 kDa subunit"/>
    <property type="match status" value="1"/>
</dbReference>
<dbReference type="Gene3D" id="2.20.25.10">
    <property type="match status" value="1"/>
</dbReference>
<dbReference type="SUPFAM" id="SSF57783">
    <property type="entry name" value="Zinc beta-ribbon"/>
    <property type="match status" value="1"/>
</dbReference>
<dbReference type="Pfam" id="PF07741">
    <property type="entry name" value="BRF1"/>
    <property type="match status" value="1"/>
</dbReference>
<keyword evidence="10" id="KW-0539">Nucleus</keyword>
<dbReference type="PROSITE" id="PS51134">
    <property type="entry name" value="ZF_TFIIB"/>
    <property type="match status" value="1"/>
</dbReference>
<dbReference type="Pfam" id="PF08271">
    <property type="entry name" value="Zn_Ribbon_TF"/>
    <property type="match status" value="1"/>
</dbReference>
<evidence type="ECO:0000313" key="16">
    <source>
        <dbReference type="EMBL" id="TRY78164.1"/>
    </source>
</evidence>
<dbReference type="PRINTS" id="PR00685">
    <property type="entry name" value="TIFACTORIIB"/>
</dbReference>
<feature type="region of interest" description="Disordered" evidence="14">
    <location>
        <begin position="422"/>
        <end position="498"/>
    </location>
</feature>
<evidence type="ECO:0000256" key="5">
    <source>
        <dbReference type="ARBA" id="ARBA00022771"/>
    </source>
</evidence>
<evidence type="ECO:0000256" key="8">
    <source>
        <dbReference type="ARBA" id="ARBA00023159"/>
    </source>
</evidence>
<keyword evidence="7" id="KW-0805">Transcription regulation</keyword>
<dbReference type="GO" id="GO:0001006">
    <property type="term" value="F:RNA polymerase III type 3 promoter sequence-specific DNA binding"/>
    <property type="evidence" value="ECO:0007669"/>
    <property type="project" value="TreeGrafter"/>
</dbReference>
<feature type="compositionally biased region" description="Basic and acidic residues" evidence="14">
    <location>
        <begin position="529"/>
        <end position="550"/>
    </location>
</feature>
<evidence type="ECO:0000256" key="13">
    <source>
        <dbReference type="SAM" id="Coils"/>
    </source>
</evidence>
<comment type="similarity">
    <text evidence="2">Belongs to the TFIIB family.</text>
</comment>
<dbReference type="FunFam" id="1.10.472.10:FF:000007">
    <property type="entry name" value="Transcription factor IIIB 90 kDa subunit"/>
    <property type="match status" value="1"/>
</dbReference>
<feature type="compositionally biased region" description="Polar residues" evidence="14">
    <location>
        <begin position="640"/>
        <end position="670"/>
    </location>
</feature>
<evidence type="ECO:0000256" key="11">
    <source>
        <dbReference type="ARBA" id="ARBA00031009"/>
    </source>
</evidence>
<protein>
    <recommendedName>
        <fullName evidence="11">B-related factor 1</fullName>
    </recommendedName>
</protein>
<proteinExistence type="inferred from homology"/>
<feature type="compositionally biased region" description="Acidic residues" evidence="14">
    <location>
        <begin position="487"/>
        <end position="498"/>
    </location>
</feature>
<feature type="region of interest" description="Disordered" evidence="14">
    <location>
        <begin position="378"/>
        <end position="400"/>
    </location>
</feature>
<dbReference type="InterPro" id="IPR036915">
    <property type="entry name" value="Cyclin-like_sf"/>
</dbReference>
<evidence type="ECO:0000256" key="1">
    <source>
        <dbReference type="ARBA" id="ARBA00004123"/>
    </source>
</evidence>
<dbReference type="InterPro" id="IPR013763">
    <property type="entry name" value="Cyclin-like_dom"/>
</dbReference>
<dbReference type="GO" id="GO:0070897">
    <property type="term" value="P:transcription preinitiation complex assembly"/>
    <property type="evidence" value="ECO:0007669"/>
    <property type="project" value="InterPro"/>
</dbReference>
<keyword evidence="5 12" id="KW-0863">Zinc-finger</keyword>
<dbReference type="GO" id="GO:0017025">
    <property type="term" value="F:TBP-class protein binding"/>
    <property type="evidence" value="ECO:0007669"/>
    <property type="project" value="InterPro"/>
</dbReference>
<dbReference type="InterPro" id="IPR011665">
    <property type="entry name" value="BRF1_TBP-bd_dom"/>
</dbReference>
<feature type="compositionally biased region" description="Acidic residues" evidence="14">
    <location>
        <begin position="731"/>
        <end position="752"/>
    </location>
</feature>
<name>A0A553PKF5_TIGCA</name>
<dbReference type="OMA" id="TIHINIY"/>
<dbReference type="Gene3D" id="1.20.5.650">
    <property type="entry name" value="Single helix bin"/>
    <property type="match status" value="1"/>
</dbReference>
<evidence type="ECO:0000256" key="6">
    <source>
        <dbReference type="ARBA" id="ARBA00022833"/>
    </source>
</evidence>
<keyword evidence="3" id="KW-0479">Metal-binding</keyword>
<evidence type="ECO:0000256" key="7">
    <source>
        <dbReference type="ARBA" id="ARBA00023015"/>
    </source>
</evidence>
<dbReference type="SUPFAM" id="SSF47954">
    <property type="entry name" value="Cyclin-like"/>
    <property type="match status" value="2"/>
</dbReference>
<sequence>MNAPPHSALGVQGVVGGTPATPSASGGSAVKQPTCPHCGSGSIETDAARGDAVCTDCGAVLETSLIVSDIQFEENAHGGSNAIGQFVSADQKGGGGLGLSALGGRGHISGVGRESREITLRNARNKIRALGQQLALRQDRIEMAFNFFRMALSRNLTRGRKSTHVIAACVYITCRTEGTSHMLIDFSDILQIDVYELGRTYLKLSQELCINIPAMDPCLYVMRFAHKLEFGDKTHEVSMTALRLVSRMKKDWIHFGRRPSGLCGAALLIAARLHTYNRTVGDVIKVVKVHESTLRKRLNEFGETPASQLTLDEFMNIDLDAMTEEQDPPSYKAARKRDRERLQQLEAEDGDLDEQITELERIIERELAEKRARLGGPYARLARATSPTPSNQSDTLDDEERDAEQFITEQTLGSISEIVNPEASSDSALMPPPPGSYGKCRPIESPGLGLKDTIQEYLMPSPSSSTHSSYSSMNSAKKEEALHGEADVEEELDLDGIDEDEIDSYIMSEHEIKFKTEMWLKVNAEYLKEKAEKEERERKEEEEALKEGREIKKKKKTPKKPKVNMGGNQTALEAIEKIVQEKKISTKINYEVLRSLNMSYTPMKPGGDGEADDEEDATESAHPSTPTSSSLKTTPKSASDQHPNTKSRDSNSLFGQSPITTPAAISQVLYSSGADEPPKSSGSASRKRNADDSKSSLSRTKSSKKLKPEKSKALEPEPIVETGPVEPVPLPEDEEEEFHEEEEEEEDLEPEDQILSAAELLSKHRGDDGQPDEYYGEEEDYY</sequence>
<dbReference type="OrthoDB" id="511529at2759"/>
<evidence type="ECO:0000256" key="12">
    <source>
        <dbReference type="PROSITE-ProRule" id="PRU00469"/>
    </source>
</evidence>
<dbReference type="Gene3D" id="1.10.472.10">
    <property type="entry name" value="Cyclin-like"/>
    <property type="match status" value="2"/>
</dbReference>
<evidence type="ECO:0000256" key="9">
    <source>
        <dbReference type="ARBA" id="ARBA00023163"/>
    </source>
</evidence>
<feature type="domain" description="TFIIB-type" evidence="15">
    <location>
        <begin position="31"/>
        <end position="62"/>
    </location>
</feature>
<evidence type="ECO:0000256" key="4">
    <source>
        <dbReference type="ARBA" id="ARBA00022737"/>
    </source>
</evidence>
<dbReference type="CDD" id="cd20553">
    <property type="entry name" value="CYCLIN_TFIIIB90_rpt1"/>
    <property type="match status" value="1"/>
</dbReference>
<dbReference type="SMART" id="SM00385">
    <property type="entry name" value="CYCLIN"/>
    <property type="match status" value="2"/>
</dbReference>
<evidence type="ECO:0000313" key="17">
    <source>
        <dbReference type="Proteomes" id="UP000318571"/>
    </source>
</evidence>
<dbReference type="GO" id="GO:0005634">
    <property type="term" value="C:nucleus"/>
    <property type="evidence" value="ECO:0007669"/>
    <property type="project" value="UniProtKB-SubCell"/>
</dbReference>
<feature type="region of interest" description="Disordered" evidence="14">
    <location>
        <begin position="529"/>
        <end position="569"/>
    </location>
</feature>
<feature type="compositionally biased region" description="Low complexity" evidence="14">
    <location>
        <begin position="623"/>
        <end position="638"/>
    </location>
</feature>
<dbReference type="GO" id="GO:0097550">
    <property type="term" value="C:transcription preinitiation complex"/>
    <property type="evidence" value="ECO:0007669"/>
    <property type="project" value="TreeGrafter"/>
</dbReference>
<evidence type="ECO:0000256" key="14">
    <source>
        <dbReference type="SAM" id="MobiDB-lite"/>
    </source>
</evidence>
<feature type="compositionally biased region" description="Basic residues" evidence="14">
    <location>
        <begin position="551"/>
        <end position="562"/>
    </location>
</feature>
<evidence type="ECO:0000256" key="3">
    <source>
        <dbReference type="ARBA" id="ARBA00022723"/>
    </source>
</evidence>
<reference evidence="16 17" key="1">
    <citation type="journal article" date="2018" name="Nat. Ecol. Evol.">
        <title>Genomic signatures of mitonuclear coevolution across populations of Tigriopus californicus.</title>
        <authorList>
            <person name="Barreto F.S."/>
            <person name="Watson E.T."/>
            <person name="Lima T.G."/>
            <person name="Willett C.S."/>
            <person name="Edmands S."/>
            <person name="Li W."/>
            <person name="Burton R.S."/>
        </authorList>
    </citation>
    <scope>NUCLEOTIDE SEQUENCE [LARGE SCALE GENOMIC DNA]</scope>
    <source>
        <strain evidence="16 17">San Diego</strain>
    </source>
</reference>